<reference evidence="8" key="1">
    <citation type="submission" date="2019-07" db="EMBL/GenBank/DDBJ databases">
        <title>Chitinimonas sp. nov., isolated from Ny-Alesund, arctica soil.</title>
        <authorList>
            <person name="Xu Q."/>
            <person name="Peng F."/>
        </authorList>
    </citation>
    <scope>NUCLEOTIDE SEQUENCE [LARGE SCALE GENOMIC DNA]</scope>
    <source>
        <strain evidence="8">R3-44</strain>
    </source>
</reference>
<evidence type="ECO:0000256" key="2">
    <source>
        <dbReference type="ARBA" id="ARBA00022741"/>
    </source>
</evidence>
<dbReference type="Gene3D" id="3.40.50.300">
    <property type="entry name" value="P-loop containing nucleotide triphosphate hydrolases"/>
    <property type="match status" value="1"/>
</dbReference>
<dbReference type="HAMAP" id="MF_00376">
    <property type="entry name" value="Dephospho_CoA_kinase"/>
    <property type="match status" value="1"/>
</dbReference>
<protein>
    <recommendedName>
        <fullName evidence="5 6">Dephospho-CoA kinase</fullName>
        <ecNumber evidence="5 6">2.7.1.24</ecNumber>
    </recommendedName>
    <alternativeName>
        <fullName evidence="5">Dephosphocoenzyme A kinase</fullName>
    </alternativeName>
</protein>
<comment type="subcellular location">
    <subcellularLocation>
        <location evidence="5">Cytoplasm</location>
    </subcellularLocation>
</comment>
<keyword evidence="3 5" id="KW-0067">ATP-binding</keyword>
<comment type="similarity">
    <text evidence="1 5">Belongs to the CoaE family.</text>
</comment>
<evidence type="ECO:0000256" key="6">
    <source>
        <dbReference type="NCBIfam" id="TIGR00152"/>
    </source>
</evidence>
<sequence length="200" mass="21784">MHIIGLTGGIGSGKSTVADLFQTLGVPLVDTDQIAHQISQPGQAGALAVGELFGDGFLTPAGAIDRPKLRTKVFGQAAALKQLEAALHPLIQQEAMRQLAALPQDQPYCLLAVPLLLETGSYRHVIDRTLVVDCPEDVQISRVMRRSQLSEAEIRAIMAKQVTREQRLSQADDIVLNAGDLPQLTDTVKELHRKYLQAYE</sequence>
<dbReference type="UniPathway" id="UPA00241">
    <property type="reaction ID" value="UER00356"/>
</dbReference>
<dbReference type="GO" id="GO:0005737">
    <property type="term" value="C:cytoplasm"/>
    <property type="evidence" value="ECO:0007669"/>
    <property type="project" value="UniProtKB-SubCell"/>
</dbReference>
<keyword evidence="8" id="KW-1185">Reference proteome</keyword>
<evidence type="ECO:0000313" key="8">
    <source>
        <dbReference type="Proteomes" id="UP000317550"/>
    </source>
</evidence>
<gene>
    <name evidence="5" type="primary">coaE</name>
    <name evidence="7" type="ORF">FNU76_08235</name>
</gene>
<dbReference type="Pfam" id="PF01121">
    <property type="entry name" value="CoaE"/>
    <property type="match status" value="1"/>
</dbReference>
<comment type="catalytic activity">
    <reaction evidence="5">
        <text>3'-dephospho-CoA + ATP = ADP + CoA + H(+)</text>
        <dbReference type="Rhea" id="RHEA:18245"/>
        <dbReference type="ChEBI" id="CHEBI:15378"/>
        <dbReference type="ChEBI" id="CHEBI:30616"/>
        <dbReference type="ChEBI" id="CHEBI:57287"/>
        <dbReference type="ChEBI" id="CHEBI:57328"/>
        <dbReference type="ChEBI" id="CHEBI:456216"/>
        <dbReference type="EC" id="2.7.1.24"/>
    </reaction>
</comment>
<evidence type="ECO:0000256" key="4">
    <source>
        <dbReference type="ARBA" id="ARBA00022993"/>
    </source>
</evidence>
<keyword evidence="5" id="KW-0963">Cytoplasm</keyword>
<dbReference type="EMBL" id="CP041730">
    <property type="protein sequence ID" value="QDQ26352.1"/>
    <property type="molecule type" value="Genomic_DNA"/>
</dbReference>
<dbReference type="OrthoDB" id="9812943at2"/>
<dbReference type="SUPFAM" id="SSF52540">
    <property type="entry name" value="P-loop containing nucleoside triphosphate hydrolases"/>
    <property type="match status" value="1"/>
</dbReference>
<dbReference type="RefSeq" id="WP_144277751.1">
    <property type="nucleotide sequence ID" value="NZ_CP041730.1"/>
</dbReference>
<comment type="pathway">
    <text evidence="5">Cofactor biosynthesis; coenzyme A biosynthesis; CoA from (R)-pantothenate: step 5/5.</text>
</comment>
<dbReference type="GO" id="GO:0005524">
    <property type="term" value="F:ATP binding"/>
    <property type="evidence" value="ECO:0007669"/>
    <property type="project" value="UniProtKB-UniRule"/>
</dbReference>
<evidence type="ECO:0000256" key="1">
    <source>
        <dbReference type="ARBA" id="ARBA00009018"/>
    </source>
</evidence>
<evidence type="ECO:0000313" key="7">
    <source>
        <dbReference type="EMBL" id="QDQ26352.1"/>
    </source>
</evidence>
<name>A0A516SDW7_9NEIS</name>
<keyword evidence="2 5" id="KW-0547">Nucleotide-binding</keyword>
<dbReference type="PANTHER" id="PTHR10695">
    <property type="entry name" value="DEPHOSPHO-COA KINASE-RELATED"/>
    <property type="match status" value="1"/>
</dbReference>
<feature type="binding site" evidence="5">
    <location>
        <begin position="11"/>
        <end position="16"/>
    </location>
    <ligand>
        <name>ATP</name>
        <dbReference type="ChEBI" id="CHEBI:30616"/>
    </ligand>
</feature>
<dbReference type="PANTHER" id="PTHR10695:SF46">
    <property type="entry name" value="BIFUNCTIONAL COENZYME A SYNTHASE-RELATED"/>
    <property type="match status" value="1"/>
</dbReference>
<dbReference type="CDD" id="cd02022">
    <property type="entry name" value="DPCK"/>
    <property type="match status" value="1"/>
</dbReference>
<dbReference type="InterPro" id="IPR027417">
    <property type="entry name" value="P-loop_NTPase"/>
</dbReference>
<keyword evidence="5 7" id="KW-0808">Transferase</keyword>
<dbReference type="GO" id="GO:0004140">
    <property type="term" value="F:dephospho-CoA kinase activity"/>
    <property type="evidence" value="ECO:0007669"/>
    <property type="project" value="UniProtKB-UniRule"/>
</dbReference>
<dbReference type="GO" id="GO:0015937">
    <property type="term" value="P:coenzyme A biosynthetic process"/>
    <property type="evidence" value="ECO:0007669"/>
    <property type="project" value="UniProtKB-UniRule"/>
</dbReference>
<organism evidence="7 8">
    <name type="scientific">Chitinimonas arctica</name>
    <dbReference type="NCBI Taxonomy" id="2594795"/>
    <lineage>
        <taxon>Bacteria</taxon>
        <taxon>Pseudomonadati</taxon>
        <taxon>Pseudomonadota</taxon>
        <taxon>Betaproteobacteria</taxon>
        <taxon>Neisseriales</taxon>
        <taxon>Chitinibacteraceae</taxon>
        <taxon>Chitinimonas</taxon>
    </lineage>
</organism>
<dbReference type="Proteomes" id="UP000317550">
    <property type="component" value="Chromosome"/>
</dbReference>
<evidence type="ECO:0000256" key="3">
    <source>
        <dbReference type="ARBA" id="ARBA00022840"/>
    </source>
</evidence>
<dbReference type="EC" id="2.7.1.24" evidence="5 6"/>
<dbReference type="PROSITE" id="PS51219">
    <property type="entry name" value="DPCK"/>
    <property type="match status" value="1"/>
</dbReference>
<keyword evidence="5 7" id="KW-0418">Kinase</keyword>
<dbReference type="KEGG" id="cari:FNU76_08235"/>
<accession>A0A516SDW7</accession>
<comment type="function">
    <text evidence="5">Catalyzes the phosphorylation of the 3'-hydroxyl group of dephosphocoenzyme A to form coenzyme A.</text>
</comment>
<dbReference type="AlphaFoldDB" id="A0A516SDW7"/>
<dbReference type="InterPro" id="IPR001977">
    <property type="entry name" value="Depp_CoAkinase"/>
</dbReference>
<dbReference type="NCBIfam" id="TIGR00152">
    <property type="entry name" value="dephospho-CoA kinase"/>
    <property type="match status" value="1"/>
</dbReference>
<evidence type="ECO:0000256" key="5">
    <source>
        <dbReference type="HAMAP-Rule" id="MF_00376"/>
    </source>
</evidence>
<keyword evidence="4 5" id="KW-0173">Coenzyme A biosynthesis</keyword>
<proteinExistence type="inferred from homology"/>